<organism evidence="3 4">
    <name type="scientific">Spodoptera litura</name>
    <name type="common">Asian cotton leafworm</name>
    <dbReference type="NCBI Taxonomy" id="69820"/>
    <lineage>
        <taxon>Eukaryota</taxon>
        <taxon>Metazoa</taxon>
        <taxon>Ecdysozoa</taxon>
        <taxon>Arthropoda</taxon>
        <taxon>Hexapoda</taxon>
        <taxon>Insecta</taxon>
        <taxon>Pterygota</taxon>
        <taxon>Neoptera</taxon>
        <taxon>Endopterygota</taxon>
        <taxon>Lepidoptera</taxon>
        <taxon>Glossata</taxon>
        <taxon>Ditrysia</taxon>
        <taxon>Noctuoidea</taxon>
        <taxon>Noctuidae</taxon>
        <taxon>Amphipyrinae</taxon>
        <taxon>Spodoptera</taxon>
    </lineage>
</organism>
<dbReference type="PANTHER" id="PTHR23248">
    <property type="entry name" value="PHOSPHOLIPID SCRAMBLASE-RELATED"/>
    <property type="match status" value="1"/>
</dbReference>
<dbReference type="OrthoDB" id="191150at2759"/>
<proteinExistence type="inferred from homology"/>
<dbReference type="InterPro" id="IPR005552">
    <property type="entry name" value="Scramblase"/>
</dbReference>
<dbReference type="GO" id="GO:0017128">
    <property type="term" value="F:phospholipid scramblase activity"/>
    <property type="evidence" value="ECO:0007669"/>
    <property type="project" value="InterPro"/>
</dbReference>
<dbReference type="AlphaFoldDB" id="A0A9J7EVV7"/>
<sequence length="213" mass="24449">MNVQSNHVEVEPRRPWMECPQLPDDSDDDPGLAFIYNLDQLIVTEQRDGLHDIIGNEGIAYTIFNSAGQKVFLAVLNKKFRNFNIKIFNNYGNEVINVEKPFTWWTNKVLVWAPPGNFVGSVQERSKCILNKYTVRNQEGTKILKIRSEGFGRYVYKVYLVSTRYAIGVVREQSPSGYIRKTKNFGVSFPAEMNVYDKAVLLGACFLIGLYKY</sequence>
<dbReference type="PANTHER" id="PTHR23248:SF9">
    <property type="entry name" value="PHOSPHOLIPID SCRAMBLASE"/>
    <property type="match status" value="1"/>
</dbReference>
<keyword evidence="2" id="KW-0106">Calcium</keyword>
<evidence type="ECO:0000256" key="2">
    <source>
        <dbReference type="RuleBase" id="RU363116"/>
    </source>
</evidence>
<dbReference type="Pfam" id="PF03803">
    <property type="entry name" value="Scramblase"/>
    <property type="match status" value="1"/>
</dbReference>
<comment type="function">
    <text evidence="2">May mediate accelerated ATP-independent bidirectional transbilayer migration of phospholipids upon binding calcium ions that results in a loss of phospholipid asymmetry in the plasma membrane.</text>
</comment>
<protein>
    <recommendedName>
        <fullName evidence="2">Phospholipid scramblase</fullName>
    </recommendedName>
</protein>
<reference evidence="4" key="1">
    <citation type="submission" date="2025-08" db="UniProtKB">
        <authorList>
            <consortium name="RefSeq"/>
        </authorList>
    </citation>
    <scope>IDENTIFICATION</scope>
    <source>
        <strain evidence="4">Ishihara</strain>
        <tissue evidence="4">Whole body</tissue>
    </source>
</reference>
<accession>A0A9J7EVV7</accession>
<comment type="similarity">
    <text evidence="1 2">Belongs to the phospholipid scramblase family.</text>
</comment>
<dbReference type="RefSeq" id="XP_022837094.1">
    <property type="nucleotide sequence ID" value="XM_022981326.1"/>
</dbReference>
<dbReference type="GeneID" id="111364443"/>
<dbReference type="Proteomes" id="UP000301870">
    <property type="component" value="Chromosome 4"/>
</dbReference>
<keyword evidence="2" id="KW-0449">Lipoprotein</keyword>
<evidence type="ECO:0000256" key="1">
    <source>
        <dbReference type="ARBA" id="ARBA00005350"/>
    </source>
</evidence>
<comment type="cofactor">
    <cofactor evidence="2">
        <name>Ca(2+)</name>
        <dbReference type="ChEBI" id="CHEBI:29108"/>
    </cofactor>
</comment>
<dbReference type="GO" id="GO:0005886">
    <property type="term" value="C:plasma membrane"/>
    <property type="evidence" value="ECO:0007669"/>
    <property type="project" value="TreeGrafter"/>
</dbReference>
<evidence type="ECO:0000313" key="3">
    <source>
        <dbReference type="Proteomes" id="UP000301870"/>
    </source>
</evidence>
<keyword evidence="3" id="KW-1185">Reference proteome</keyword>
<gene>
    <name evidence="4" type="primary">LOC111364443</name>
</gene>
<name>A0A9J7EVV7_SPOLT</name>
<keyword evidence="2" id="KW-0564">Palmitate</keyword>
<dbReference type="KEGG" id="sliu:111364443"/>
<evidence type="ECO:0000313" key="4">
    <source>
        <dbReference type="RefSeq" id="XP_022837094.1"/>
    </source>
</evidence>